<sequence length="303" mass="33793">MASVVDWADRELRLTEHVSVLVGAENGKYPSGNSLLVRGAGEAVIIDPSVDVVSMGGAPAPIDAVINSHSHEDHMPGNGLFTDARVHIHDDDLPGARSIDGLMEVYGLTGETREQFAAEVIEHFNYTPRPDAEGFTDGHVWDLGTVHVEAQHLPGHTRGHSGFRISDGVFFLSDIDLTGFGPYYGDVWSDLDQFDESLAAVRDEEAEYYVTFHHKGVIEGRERFLELLDSFHAVIPRRHEAMLEFLREPRTLDDMVAHRFVYRPHVDHTFADSVERRCASLHVQRMLERGEATEIAPGTYRAA</sequence>
<dbReference type="InterPro" id="IPR036866">
    <property type="entry name" value="RibonucZ/Hydroxyglut_hydro"/>
</dbReference>
<evidence type="ECO:0000313" key="3">
    <source>
        <dbReference type="Proteomes" id="UP000294558"/>
    </source>
</evidence>
<name>A0A4R7HVY1_9ACTN</name>
<dbReference type="RefSeq" id="WP_133867198.1">
    <property type="nucleotide sequence ID" value="NZ_SOAU01000001.1"/>
</dbReference>
<reference evidence="2 3" key="1">
    <citation type="submission" date="2019-03" db="EMBL/GenBank/DDBJ databases">
        <title>Sequencing the genomes of 1000 actinobacteria strains.</title>
        <authorList>
            <person name="Klenk H.-P."/>
        </authorList>
    </citation>
    <scope>NUCLEOTIDE SEQUENCE [LARGE SCALE GENOMIC DNA]</scope>
    <source>
        <strain evidence="2 3">DSM 18936</strain>
    </source>
</reference>
<dbReference type="CDD" id="cd06262">
    <property type="entry name" value="metallo-hydrolase-like_MBL-fold"/>
    <property type="match status" value="1"/>
</dbReference>
<evidence type="ECO:0000259" key="1">
    <source>
        <dbReference type="SMART" id="SM00849"/>
    </source>
</evidence>
<dbReference type="Pfam" id="PF00753">
    <property type="entry name" value="Lactamase_B"/>
    <property type="match status" value="1"/>
</dbReference>
<dbReference type="SMART" id="SM00849">
    <property type="entry name" value="Lactamase_B"/>
    <property type="match status" value="1"/>
</dbReference>
<keyword evidence="2" id="KW-0378">Hydrolase</keyword>
<dbReference type="AlphaFoldDB" id="A0A4R7HVY1"/>
<evidence type="ECO:0000313" key="2">
    <source>
        <dbReference type="EMBL" id="TDT14669.1"/>
    </source>
</evidence>
<comment type="caution">
    <text evidence="2">The sequence shown here is derived from an EMBL/GenBank/DDBJ whole genome shotgun (WGS) entry which is preliminary data.</text>
</comment>
<dbReference type="InterPro" id="IPR001279">
    <property type="entry name" value="Metallo-B-lactamas"/>
</dbReference>
<dbReference type="EMBL" id="SOAU01000001">
    <property type="protein sequence ID" value="TDT14669.1"/>
    <property type="molecule type" value="Genomic_DNA"/>
</dbReference>
<keyword evidence="3" id="KW-1185">Reference proteome</keyword>
<dbReference type="Proteomes" id="UP000294558">
    <property type="component" value="Unassembled WGS sequence"/>
</dbReference>
<dbReference type="Gene3D" id="3.60.15.10">
    <property type="entry name" value="Ribonuclease Z/Hydroxyacylglutathione hydrolase-like"/>
    <property type="match status" value="1"/>
</dbReference>
<dbReference type="SUPFAM" id="SSF56281">
    <property type="entry name" value="Metallo-hydrolase/oxidoreductase"/>
    <property type="match status" value="1"/>
</dbReference>
<dbReference type="GO" id="GO:0016787">
    <property type="term" value="F:hydrolase activity"/>
    <property type="evidence" value="ECO:0007669"/>
    <property type="project" value="UniProtKB-KW"/>
</dbReference>
<accession>A0A4R7HVY1</accession>
<feature type="domain" description="Metallo-beta-lactamase" evidence="1">
    <location>
        <begin position="31"/>
        <end position="213"/>
    </location>
</feature>
<proteinExistence type="predicted"/>
<dbReference type="OrthoDB" id="3196337at2"/>
<protein>
    <submittedName>
        <fullName evidence="2">Glyoxylase-like metal-dependent hydrolase (Beta-lactamase superfamily II)</fullName>
    </submittedName>
</protein>
<gene>
    <name evidence="2" type="ORF">BDK89_0224</name>
</gene>
<organism evidence="2 3">
    <name type="scientific">Ilumatobacter fluminis</name>
    <dbReference type="NCBI Taxonomy" id="467091"/>
    <lineage>
        <taxon>Bacteria</taxon>
        <taxon>Bacillati</taxon>
        <taxon>Actinomycetota</taxon>
        <taxon>Acidimicrobiia</taxon>
        <taxon>Acidimicrobiales</taxon>
        <taxon>Ilumatobacteraceae</taxon>
        <taxon>Ilumatobacter</taxon>
    </lineage>
</organism>